<evidence type="ECO:0000256" key="3">
    <source>
        <dbReference type="PROSITE-ProRule" id="PRU00339"/>
    </source>
</evidence>
<organism evidence="5">
    <name type="scientific">Magnetococcus massalia (strain MO-1)</name>
    <dbReference type="NCBI Taxonomy" id="451514"/>
    <lineage>
        <taxon>Bacteria</taxon>
        <taxon>Pseudomonadati</taxon>
        <taxon>Pseudomonadota</taxon>
        <taxon>Magnetococcia</taxon>
        <taxon>Magnetococcales</taxon>
        <taxon>Magnetococcaceae</taxon>
        <taxon>Magnetococcus</taxon>
    </lineage>
</organism>
<dbReference type="PROSITE" id="PS50005">
    <property type="entry name" value="TPR"/>
    <property type="match status" value="6"/>
</dbReference>
<feature type="repeat" description="TPR" evidence="3">
    <location>
        <begin position="170"/>
        <end position="203"/>
    </location>
</feature>
<accession>A0A1S7LHB9</accession>
<feature type="compositionally biased region" description="Polar residues" evidence="4">
    <location>
        <begin position="1"/>
        <end position="11"/>
    </location>
</feature>
<dbReference type="PRINTS" id="PR00381">
    <property type="entry name" value="KINESINLIGHT"/>
</dbReference>
<name>A0A1S7LHB9_MAGMO</name>
<dbReference type="AlphaFoldDB" id="A0A1S7LHB9"/>
<feature type="repeat" description="TPR" evidence="3">
    <location>
        <begin position="330"/>
        <end position="363"/>
    </location>
</feature>
<keyword evidence="1" id="KW-0677">Repeat</keyword>
<gene>
    <name evidence="5" type="ORF">MAGMO_2186</name>
</gene>
<dbReference type="EMBL" id="LO017727">
    <property type="protein sequence ID" value="CRH06352.1"/>
    <property type="molecule type" value="Genomic_DNA"/>
</dbReference>
<feature type="repeat" description="TPR" evidence="3">
    <location>
        <begin position="288"/>
        <end position="321"/>
    </location>
</feature>
<evidence type="ECO:0000256" key="1">
    <source>
        <dbReference type="ARBA" id="ARBA00022737"/>
    </source>
</evidence>
<dbReference type="Pfam" id="PF13374">
    <property type="entry name" value="TPR_10"/>
    <property type="match status" value="1"/>
</dbReference>
<dbReference type="Gene3D" id="1.25.40.10">
    <property type="entry name" value="Tetratricopeptide repeat domain"/>
    <property type="match status" value="3"/>
</dbReference>
<dbReference type="PANTHER" id="PTHR45641:SF19">
    <property type="entry name" value="NEPHROCYSTIN-3"/>
    <property type="match status" value="1"/>
</dbReference>
<feature type="repeat" description="TPR" evidence="3">
    <location>
        <begin position="456"/>
        <end position="489"/>
    </location>
</feature>
<dbReference type="Pfam" id="PF13176">
    <property type="entry name" value="TPR_7"/>
    <property type="match status" value="1"/>
</dbReference>
<dbReference type="PROSITE" id="PS50293">
    <property type="entry name" value="TPR_REGION"/>
    <property type="match status" value="2"/>
</dbReference>
<proteinExistence type="predicted"/>
<sequence>MMPFQKAQQNLLGRGNREALSKTPGQTEEQLVDHVSSAVENFQSFTLEQHVAELQQLDRNLYRAITAQQRVLDTMRTQGAKLDVPNGKLEDLRTELNLVQQKLVNAEKSYQERLGDLQKIYLALQALTGRVNADTLQHAQSALARNDTSLASALFAQVQEAEDEAIERAAQAAFERGIVAEGELDYSGAMDHYRRAVTLQPQETGYLFRTAVMARKARHYDEAQQLAEQLVQQEAQNYPQNVRALCRAQALLASIYKRQGEHKQSAALYERVLLVEQSLPDQETMETATTLSKLGELYDDMGLYERALTTFEQALAIKRKVLGEQNPSLADTLNNMATIYDELGRYSKALETYEQALLIKRRALGDAHPSLAMILNNMGIVYQELGKYREAEEKFEENLRITESQLGVDHLSVSDALNNLGIVCQEQGKYAVALEKFEEGLRITRNILGPDHAAVADTLNNIGIVYQEQGEYEAAKEKYEEALVITKVALGPDHPTVGMTLENIGVLLARHMHCPSTACRNYFREAERIFKQAYQNPAHPNRVKLAATMEEFC</sequence>
<dbReference type="Pfam" id="PF13432">
    <property type="entry name" value="TPR_16"/>
    <property type="match status" value="1"/>
</dbReference>
<feature type="repeat" description="TPR" evidence="3">
    <location>
        <begin position="372"/>
        <end position="405"/>
    </location>
</feature>
<evidence type="ECO:0000256" key="4">
    <source>
        <dbReference type="SAM" id="MobiDB-lite"/>
    </source>
</evidence>
<dbReference type="SUPFAM" id="SSF48452">
    <property type="entry name" value="TPR-like"/>
    <property type="match status" value="3"/>
</dbReference>
<dbReference type="InterPro" id="IPR011990">
    <property type="entry name" value="TPR-like_helical_dom_sf"/>
</dbReference>
<evidence type="ECO:0000256" key="2">
    <source>
        <dbReference type="ARBA" id="ARBA00022803"/>
    </source>
</evidence>
<dbReference type="InterPro" id="IPR019734">
    <property type="entry name" value="TPR_rpt"/>
</dbReference>
<protein>
    <submittedName>
        <fullName evidence="5">Uncharacterized protein</fullName>
    </submittedName>
</protein>
<reference evidence="5" key="1">
    <citation type="submission" date="2015-04" db="EMBL/GenBank/DDBJ databases">
        <authorList>
            <person name="Syromyatnikov M.Y."/>
            <person name="Popov V.N."/>
        </authorList>
    </citation>
    <scope>NUCLEOTIDE SEQUENCE</scope>
    <source>
        <strain evidence="5">MO-1</strain>
    </source>
</reference>
<dbReference type="Pfam" id="PF13424">
    <property type="entry name" value="TPR_12"/>
    <property type="match status" value="2"/>
</dbReference>
<dbReference type="SMART" id="SM00028">
    <property type="entry name" value="TPR"/>
    <property type="match status" value="7"/>
</dbReference>
<evidence type="ECO:0000313" key="5">
    <source>
        <dbReference type="EMBL" id="CRH06352.1"/>
    </source>
</evidence>
<dbReference type="PANTHER" id="PTHR45641">
    <property type="entry name" value="TETRATRICOPEPTIDE REPEAT PROTEIN (AFU_ORTHOLOGUE AFUA_6G03870)"/>
    <property type="match status" value="1"/>
</dbReference>
<keyword evidence="2 3" id="KW-0802">TPR repeat</keyword>
<feature type="region of interest" description="Disordered" evidence="4">
    <location>
        <begin position="1"/>
        <end position="27"/>
    </location>
</feature>
<feature type="repeat" description="TPR" evidence="3">
    <location>
        <begin position="414"/>
        <end position="447"/>
    </location>
</feature>